<dbReference type="InterPro" id="IPR029442">
    <property type="entry name" value="GyrI-like"/>
</dbReference>
<dbReference type="AlphaFoldDB" id="A0A2P8G3V4"/>
<dbReference type="Pfam" id="PF06445">
    <property type="entry name" value="GyrI-like"/>
    <property type="match status" value="1"/>
</dbReference>
<sequence length="207" mass="23603">MEKLDLIKHFKSYYTAKTKPEVLTIGRARYLSITGKGDPSGKDFAQKIQAIYPVAYALKFAFKAQGKNFVVAKLEGLWWYDEERYAGISIADSPKAIPRSEWEYRLLIRIPDYVEKNDVQAAVEASYVSKGQAAIREVAYFEMEEGKVVQMLHTGPFDTEPETLAKLNDFISANAFGRNGLHHEIYLSDFRKTPSDKLKTILREPVK</sequence>
<name>A0A2P8G3V4_9BACT</name>
<dbReference type="PIRSF" id="PIRSF031644">
    <property type="entry name" value="UCP031644"/>
    <property type="match status" value="1"/>
</dbReference>
<protein>
    <recommendedName>
        <fullName evidence="1">GyrI-like small molecule binding domain-containing protein</fullName>
    </recommendedName>
</protein>
<evidence type="ECO:0000313" key="2">
    <source>
        <dbReference type="EMBL" id="PSL28664.1"/>
    </source>
</evidence>
<dbReference type="InterPro" id="IPR011256">
    <property type="entry name" value="Reg_factor_effector_dom_sf"/>
</dbReference>
<dbReference type="OrthoDB" id="4772335at2"/>
<organism evidence="2 3">
    <name type="scientific">Dyadobacter jiangsuensis</name>
    <dbReference type="NCBI Taxonomy" id="1591085"/>
    <lineage>
        <taxon>Bacteria</taxon>
        <taxon>Pseudomonadati</taxon>
        <taxon>Bacteroidota</taxon>
        <taxon>Cytophagia</taxon>
        <taxon>Cytophagales</taxon>
        <taxon>Spirosomataceae</taxon>
        <taxon>Dyadobacter</taxon>
    </lineage>
</organism>
<reference evidence="2 3" key="1">
    <citation type="submission" date="2018-03" db="EMBL/GenBank/DDBJ databases">
        <title>Genomic Encyclopedia of Archaeal and Bacterial Type Strains, Phase II (KMG-II): from individual species to whole genera.</title>
        <authorList>
            <person name="Goeker M."/>
        </authorList>
    </citation>
    <scope>NUCLEOTIDE SEQUENCE [LARGE SCALE GENOMIC DNA]</scope>
    <source>
        <strain evidence="2 3">DSM 29057</strain>
    </source>
</reference>
<dbReference type="RefSeq" id="WP_106596105.1">
    <property type="nucleotide sequence ID" value="NZ_PYAS01000006.1"/>
</dbReference>
<comment type="caution">
    <text evidence="2">The sequence shown here is derived from an EMBL/GenBank/DDBJ whole genome shotgun (WGS) entry which is preliminary data.</text>
</comment>
<dbReference type="EMBL" id="PYAS01000006">
    <property type="protein sequence ID" value="PSL28664.1"/>
    <property type="molecule type" value="Genomic_DNA"/>
</dbReference>
<dbReference type="Proteomes" id="UP000241964">
    <property type="component" value="Unassembled WGS sequence"/>
</dbReference>
<feature type="domain" description="GyrI-like small molecule binding" evidence="1">
    <location>
        <begin position="130"/>
        <end position="204"/>
    </location>
</feature>
<evidence type="ECO:0000313" key="3">
    <source>
        <dbReference type="Proteomes" id="UP000241964"/>
    </source>
</evidence>
<keyword evidence="3" id="KW-1185">Reference proteome</keyword>
<dbReference type="Gene3D" id="3.20.80.10">
    <property type="entry name" value="Regulatory factor, effector binding domain"/>
    <property type="match status" value="1"/>
</dbReference>
<gene>
    <name evidence="2" type="ORF">CLV60_106267</name>
</gene>
<proteinExistence type="predicted"/>
<dbReference type="InterPro" id="IPR008319">
    <property type="entry name" value="GyrI-like_CCH_Lin2189-like"/>
</dbReference>
<evidence type="ECO:0000259" key="1">
    <source>
        <dbReference type="Pfam" id="PF06445"/>
    </source>
</evidence>
<accession>A0A2P8G3V4</accession>
<dbReference type="SUPFAM" id="SSF55136">
    <property type="entry name" value="Probable bacterial effector-binding domain"/>
    <property type="match status" value="1"/>
</dbReference>